<dbReference type="RefSeq" id="WP_133682096.1">
    <property type="nucleotide sequence ID" value="NZ_SNZP01000011.1"/>
</dbReference>
<protein>
    <submittedName>
        <fullName evidence="1">Uncharacterized protein</fullName>
    </submittedName>
</protein>
<dbReference type="AlphaFoldDB" id="A0A4R7B331"/>
<name>A0A4R7B331_9NEIS</name>
<keyword evidence="2" id="KW-1185">Reference proteome</keyword>
<reference evidence="1 2" key="1">
    <citation type="submission" date="2019-03" db="EMBL/GenBank/DDBJ databases">
        <title>Genomic Encyclopedia of Type Strains, Phase III (KMG-III): the genomes of soil and plant-associated and newly described type strains.</title>
        <authorList>
            <person name="Whitman W."/>
        </authorList>
    </citation>
    <scope>NUCLEOTIDE SEQUENCE [LARGE SCALE GENOMIC DNA]</scope>
    <source>
        <strain evidence="1 2">CECT 8976</strain>
    </source>
</reference>
<sequence>MEEAITEIRRHFKKSRAFLNNLRYLTISEEQPSWMSIYDPLYEVIKKQAFLIRNGSVHWAAVVQANCMLFSPGKNNCPAHLIYCPGNELDASLDELRALASEVYQLKNTTPEDPEKRKIADMLTDEFERGMGWYLPTQLSDIPVKSTAFMVFRRHLPNRMLTASIFPILAHPSTEATLMVPCMYWPASLKEKWVHHDLG</sequence>
<dbReference type="Proteomes" id="UP000295611">
    <property type="component" value="Unassembled WGS sequence"/>
</dbReference>
<accession>A0A4R7B331</accession>
<gene>
    <name evidence="1" type="ORF">DFP86_11113</name>
</gene>
<dbReference type="EMBL" id="SNZP01000011">
    <property type="protein sequence ID" value="TDR76430.1"/>
    <property type="molecule type" value="Genomic_DNA"/>
</dbReference>
<evidence type="ECO:0000313" key="2">
    <source>
        <dbReference type="Proteomes" id="UP000295611"/>
    </source>
</evidence>
<dbReference type="OrthoDB" id="8611408at2"/>
<organism evidence="1 2">
    <name type="scientific">Paludibacterium purpuratum</name>
    <dbReference type="NCBI Taxonomy" id="1144873"/>
    <lineage>
        <taxon>Bacteria</taxon>
        <taxon>Pseudomonadati</taxon>
        <taxon>Pseudomonadota</taxon>
        <taxon>Betaproteobacteria</taxon>
        <taxon>Neisseriales</taxon>
        <taxon>Chromobacteriaceae</taxon>
        <taxon>Paludibacterium</taxon>
    </lineage>
</organism>
<comment type="caution">
    <text evidence="1">The sequence shown here is derived from an EMBL/GenBank/DDBJ whole genome shotgun (WGS) entry which is preliminary data.</text>
</comment>
<proteinExistence type="predicted"/>
<evidence type="ECO:0000313" key="1">
    <source>
        <dbReference type="EMBL" id="TDR76430.1"/>
    </source>
</evidence>